<feature type="domain" description="HTH myb-type" evidence="7">
    <location>
        <begin position="181"/>
        <end position="230"/>
    </location>
</feature>
<dbReference type="GO" id="GO:0000981">
    <property type="term" value="F:DNA-binding transcription factor activity, RNA polymerase II-specific"/>
    <property type="evidence" value="ECO:0007669"/>
    <property type="project" value="TreeGrafter"/>
</dbReference>
<evidence type="ECO:0000259" key="7">
    <source>
        <dbReference type="PROSITE" id="PS51294"/>
    </source>
</evidence>
<dbReference type="Proteomes" id="UP001386955">
    <property type="component" value="Unassembled WGS sequence"/>
</dbReference>
<protein>
    <submittedName>
        <fullName evidence="8">Uncharacterized protein</fullName>
    </submittedName>
</protein>
<sequence>MFPSQRSILIPPSPPFTGLNPNNNFHHFEDHMNFPTQNPFVLEDPFDPITNLFNMGQTHYLEEGSSALGFANVHSRVGLSPNYNNDFSEQTMVYSLMTPLPNEYGYNCEIDESNQLSEKYHNIEKDNTKCQWTPGEDSALVELINQFGLKQWAQIAKSLHGRSGKQCRERWLNHLQPNITKGPWTLEEDMILIRAHQELGNKWSEIAKWLPGRAENTIKNHWNSTKRRLNCKRHNRSKHGTYEGSLLGAYIKWLTTTKESTELLEPEQEE</sequence>
<comment type="subcellular location">
    <subcellularLocation>
        <location evidence="1">Nucleus</location>
    </subcellularLocation>
</comment>
<comment type="caution">
    <text evidence="8">The sequence shown here is derived from an EMBL/GenBank/DDBJ whole genome shotgun (WGS) entry which is preliminary data.</text>
</comment>
<dbReference type="CDD" id="cd00167">
    <property type="entry name" value="SANT"/>
    <property type="match status" value="2"/>
</dbReference>
<evidence type="ECO:0000313" key="9">
    <source>
        <dbReference type="Proteomes" id="UP001386955"/>
    </source>
</evidence>
<dbReference type="PANTHER" id="PTHR45614:SF285">
    <property type="entry name" value="TRANSCRIPTION FACTOR MYB98"/>
    <property type="match status" value="1"/>
</dbReference>
<name>A0AAN9RS96_PSOTE</name>
<keyword evidence="2" id="KW-0677">Repeat</keyword>
<dbReference type="PROSITE" id="PS50090">
    <property type="entry name" value="MYB_LIKE"/>
    <property type="match status" value="2"/>
</dbReference>
<evidence type="ECO:0000259" key="6">
    <source>
        <dbReference type="PROSITE" id="PS50090"/>
    </source>
</evidence>
<evidence type="ECO:0000256" key="1">
    <source>
        <dbReference type="ARBA" id="ARBA00004123"/>
    </source>
</evidence>
<proteinExistence type="predicted"/>
<dbReference type="Gene3D" id="1.10.10.60">
    <property type="entry name" value="Homeodomain-like"/>
    <property type="match status" value="2"/>
</dbReference>
<accession>A0AAN9RS96</accession>
<dbReference type="EMBL" id="JAYMYS010000009">
    <property type="protein sequence ID" value="KAK7380973.1"/>
    <property type="molecule type" value="Genomic_DNA"/>
</dbReference>
<dbReference type="SMART" id="SM00717">
    <property type="entry name" value="SANT"/>
    <property type="match status" value="2"/>
</dbReference>
<keyword evidence="3" id="KW-0804">Transcription</keyword>
<dbReference type="FunFam" id="1.10.10.60:FF:000010">
    <property type="entry name" value="Transcriptional activator Myb isoform A"/>
    <property type="match status" value="1"/>
</dbReference>
<keyword evidence="9" id="KW-1185">Reference proteome</keyword>
<dbReference type="PANTHER" id="PTHR45614">
    <property type="entry name" value="MYB PROTEIN-RELATED"/>
    <property type="match status" value="1"/>
</dbReference>
<keyword evidence="5" id="KW-0539">Nucleus</keyword>
<feature type="domain" description="Myb-like" evidence="6">
    <location>
        <begin position="176"/>
        <end position="226"/>
    </location>
</feature>
<feature type="domain" description="HTH myb-type" evidence="7">
    <location>
        <begin position="124"/>
        <end position="179"/>
    </location>
</feature>
<organism evidence="8 9">
    <name type="scientific">Psophocarpus tetragonolobus</name>
    <name type="common">Winged bean</name>
    <name type="synonym">Dolichos tetragonolobus</name>
    <dbReference type="NCBI Taxonomy" id="3891"/>
    <lineage>
        <taxon>Eukaryota</taxon>
        <taxon>Viridiplantae</taxon>
        <taxon>Streptophyta</taxon>
        <taxon>Embryophyta</taxon>
        <taxon>Tracheophyta</taxon>
        <taxon>Spermatophyta</taxon>
        <taxon>Magnoliopsida</taxon>
        <taxon>eudicotyledons</taxon>
        <taxon>Gunneridae</taxon>
        <taxon>Pentapetalae</taxon>
        <taxon>rosids</taxon>
        <taxon>fabids</taxon>
        <taxon>Fabales</taxon>
        <taxon>Fabaceae</taxon>
        <taxon>Papilionoideae</taxon>
        <taxon>50 kb inversion clade</taxon>
        <taxon>NPAAA clade</taxon>
        <taxon>indigoferoid/millettioid clade</taxon>
        <taxon>Phaseoleae</taxon>
        <taxon>Psophocarpus</taxon>
    </lineage>
</organism>
<dbReference type="GO" id="GO:0005634">
    <property type="term" value="C:nucleus"/>
    <property type="evidence" value="ECO:0007669"/>
    <property type="project" value="UniProtKB-SubCell"/>
</dbReference>
<gene>
    <name evidence="8" type="ORF">VNO78_33494</name>
</gene>
<keyword evidence="4" id="KW-0238">DNA-binding</keyword>
<dbReference type="InterPro" id="IPR017930">
    <property type="entry name" value="Myb_dom"/>
</dbReference>
<evidence type="ECO:0000256" key="2">
    <source>
        <dbReference type="ARBA" id="ARBA00022737"/>
    </source>
</evidence>
<evidence type="ECO:0000313" key="8">
    <source>
        <dbReference type="EMBL" id="KAK7380973.1"/>
    </source>
</evidence>
<evidence type="ECO:0000256" key="3">
    <source>
        <dbReference type="ARBA" id="ARBA00023015"/>
    </source>
</evidence>
<evidence type="ECO:0000256" key="5">
    <source>
        <dbReference type="ARBA" id="ARBA00023242"/>
    </source>
</evidence>
<keyword evidence="3" id="KW-0805">Transcription regulation</keyword>
<dbReference type="InterPro" id="IPR050560">
    <property type="entry name" value="MYB_TF"/>
</dbReference>
<dbReference type="SUPFAM" id="SSF46689">
    <property type="entry name" value="Homeodomain-like"/>
    <property type="match status" value="1"/>
</dbReference>
<dbReference type="PROSITE" id="PS51294">
    <property type="entry name" value="HTH_MYB"/>
    <property type="match status" value="2"/>
</dbReference>
<feature type="domain" description="Myb-like" evidence="6">
    <location>
        <begin position="124"/>
        <end position="175"/>
    </location>
</feature>
<dbReference type="Pfam" id="PF13921">
    <property type="entry name" value="Myb_DNA-bind_6"/>
    <property type="match status" value="1"/>
</dbReference>
<reference evidence="8 9" key="1">
    <citation type="submission" date="2024-01" db="EMBL/GenBank/DDBJ databases">
        <title>The genomes of 5 underutilized Papilionoideae crops provide insights into root nodulation and disease resistanc.</title>
        <authorList>
            <person name="Jiang F."/>
        </authorList>
    </citation>
    <scope>NUCLEOTIDE SEQUENCE [LARGE SCALE GENOMIC DNA]</scope>
    <source>
        <strain evidence="8">DUOXIRENSHENG_FW03</strain>
        <tissue evidence="8">Leaves</tissue>
    </source>
</reference>
<dbReference type="InterPro" id="IPR001005">
    <property type="entry name" value="SANT/Myb"/>
</dbReference>
<dbReference type="InterPro" id="IPR009057">
    <property type="entry name" value="Homeodomain-like_sf"/>
</dbReference>
<dbReference type="AlphaFoldDB" id="A0AAN9RS96"/>
<dbReference type="GO" id="GO:0000978">
    <property type="term" value="F:RNA polymerase II cis-regulatory region sequence-specific DNA binding"/>
    <property type="evidence" value="ECO:0007669"/>
    <property type="project" value="TreeGrafter"/>
</dbReference>
<evidence type="ECO:0000256" key="4">
    <source>
        <dbReference type="ARBA" id="ARBA00023125"/>
    </source>
</evidence>